<dbReference type="eggNOG" id="COG1670">
    <property type="taxonomic scope" value="Bacteria"/>
</dbReference>
<dbReference type="HOGENOM" id="CLU_091349_0_0_4"/>
<dbReference type="InterPro" id="IPR000182">
    <property type="entry name" value="GNAT_dom"/>
</dbReference>
<dbReference type="SUPFAM" id="SSF55729">
    <property type="entry name" value="Acyl-CoA N-acyltransferases (Nat)"/>
    <property type="match status" value="1"/>
</dbReference>
<evidence type="ECO:0000259" key="1">
    <source>
        <dbReference type="PROSITE" id="PS51186"/>
    </source>
</evidence>
<dbReference type="KEGG" id="rfr:Rfer_3699"/>
<protein>
    <submittedName>
        <fullName evidence="2">GCN5-related N-acetyltransferase</fullName>
    </submittedName>
</protein>
<reference evidence="3" key="1">
    <citation type="submission" date="2006-02" db="EMBL/GenBank/DDBJ databases">
        <title>Complete sequence of chromosome of Rhodoferax ferrireducens DSM 15236.</title>
        <authorList>
            <person name="Copeland A."/>
            <person name="Lucas S."/>
            <person name="Lapidus A."/>
            <person name="Barry K."/>
            <person name="Detter J.C."/>
            <person name="Glavina del Rio T."/>
            <person name="Hammon N."/>
            <person name="Israni S."/>
            <person name="Pitluck S."/>
            <person name="Brettin T."/>
            <person name="Bruce D."/>
            <person name="Han C."/>
            <person name="Tapia R."/>
            <person name="Gilna P."/>
            <person name="Kiss H."/>
            <person name="Schmutz J."/>
            <person name="Larimer F."/>
            <person name="Land M."/>
            <person name="Kyrpides N."/>
            <person name="Ivanova N."/>
            <person name="Richardson P."/>
        </authorList>
    </citation>
    <scope>NUCLEOTIDE SEQUENCE [LARGE SCALE GENOMIC DNA]</scope>
    <source>
        <strain evidence="3">ATCC BAA-621 / DSM 15236 / T118</strain>
    </source>
</reference>
<organism evidence="2 3">
    <name type="scientific">Albidiferax ferrireducens (strain ATCC BAA-621 / DSM 15236 / T118)</name>
    <name type="common">Rhodoferax ferrireducens</name>
    <dbReference type="NCBI Taxonomy" id="338969"/>
    <lineage>
        <taxon>Bacteria</taxon>
        <taxon>Pseudomonadati</taxon>
        <taxon>Pseudomonadota</taxon>
        <taxon>Betaproteobacteria</taxon>
        <taxon>Burkholderiales</taxon>
        <taxon>Comamonadaceae</taxon>
        <taxon>Rhodoferax</taxon>
    </lineage>
</organism>
<dbReference type="Proteomes" id="UP000008332">
    <property type="component" value="Chromosome"/>
</dbReference>
<evidence type="ECO:0000313" key="3">
    <source>
        <dbReference type="Proteomes" id="UP000008332"/>
    </source>
</evidence>
<dbReference type="GO" id="GO:0016747">
    <property type="term" value="F:acyltransferase activity, transferring groups other than amino-acyl groups"/>
    <property type="evidence" value="ECO:0007669"/>
    <property type="project" value="InterPro"/>
</dbReference>
<sequence length="246" mass="27374">MQRMTETKERVNPLSDRDPALWYLPMEGETAPSAGRASPLTVPIRSLGANHRVRIAQHLLALEPHDRYLRFGFSANDAQIQRYADSLDFERDDIFGIYNRRLDLIAMAHLAFCADGKPSDCAEFGVSVLKSARGRGYGGRLFDRAAMHARNAGIGRMFIHALSENTTMLRIASKAGATVERDGSESEAHLLLLPATFDSRLTELLAEQLALTDYRIKVQVKQFRDALGGMMAHRSAVSDAQRSSRK</sequence>
<keyword evidence="2" id="KW-0808">Transferase</keyword>
<accession>Q21S54</accession>
<proteinExistence type="predicted"/>
<dbReference type="Pfam" id="PF00583">
    <property type="entry name" value="Acetyltransf_1"/>
    <property type="match status" value="1"/>
</dbReference>
<dbReference type="STRING" id="338969.Rfer_3699"/>
<dbReference type="InterPro" id="IPR016181">
    <property type="entry name" value="Acyl_CoA_acyltransferase"/>
</dbReference>
<dbReference type="PROSITE" id="PS51186">
    <property type="entry name" value="GNAT"/>
    <property type="match status" value="1"/>
</dbReference>
<dbReference type="EMBL" id="CP000267">
    <property type="protein sequence ID" value="ABD71399.1"/>
    <property type="molecule type" value="Genomic_DNA"/>
</dbReference>
<dbReference type="AlphaFoldDB" id="Q21S54"/>
<dbReference type="Gene3D" id="3.40.630.30">
    <property type="match status" value="1"/>
</dbReference>
<feature type="domain" description="N-acetyltransferase" evidence="1">
    <location>
        <begin position="57"/>
        <end position="196"/>
    </location>
</feature>
<gene>
    <name evidence="2" type="ordered locus">Rfer_3699</name>
</gene>
<evidence type="ECO:0000313" key="2">
    <source>
        <dbReference type="EMBL" id="ABD71399.1"/>
    </source>
</evidence>
<dbReference type="CDD" id="cd04301">
    <property type="entry name" value="NAT_SF"/>
    <property type="match status" value="1"/>
</dbReference>
<name>Q21S54_ALBFT</name>
<keyword evidence="3" id="KW-1185">Reference proteome</keyword>